<gene>
    <name evidence="1" type="ORF">HG543_51715</name>
</gene>
<organism evidence="1 2">
    <name type="scientific">Pyxidicoccus fallax</name>
    <dbReference type="NCBI Taxonomy" id="394095"/>
    <lineage>
        <taxon>Bacteria</taxon>
        <taxon>Pseudomonadati</taxon>
        <taxon>Myxococcota</taxon>
        <taxon>Myxococcia</taxon>
        <taxon>Myxococcales</taxon>
        <taxon>Cystobacterineae</taxon>
        <taxon>Myxococcaceae</taxon>
        <taxon>Pyxidicoccus</taxon>
    </lineage>
</organism>
<accession>A0A848LYJ8</accession>
<dbReference type="EMBL" id="JABBJJ010000569">
    <property type="protein sequence ID" value="NMO23278.1"/>
    <property type="molecule type" value="Genomic_DNA"/>
</dbReference>
<dbReference type="Proteomes" id="UP000518300">
    <property type="component" value="Unassembled WGS sequence"/>
</dbReference>
<feature type="non-terminal residue" evidence="1">
    <location>
        <position position="52"/>
    </location>
</feature>
<reference evidence="1 2" key="1">
    <citation type="submission" date="2020-04" db="EMBL/GenBank/DDBJ databases">
        <title>Draft genome of Pyxidicoccus fallax type strain.</title>
        <authorList>
            <person name="Whitworth D.E."/>
        </authorList>
    </citation>
    <scope>NUCLEOTIDE SEQUENCE [LARGE SCALE GENOMIC DNA]</scope>
    <source>
        <strain evidence="1 2">DSM 14698</strain>
    </source>
</reference>
<protein>
    <submittedName>
        <fullName evidence="1">Uncharacterized protein</fullName>
    </submittedName>
</protein>
<dbReference type="AlphaFoldDB" id="A0A848LYJ8"/>
<sequence length="52" mass="5634">MIERPFPLAHRPRASGSSLELVVSFEHPVPEQDDALAPLTHFQEVAARGGLG</sequence>
<name>A0A848LYJ8_9BACT</name>
<proteinExistence type="predicted"/>
<evidence type="ECO:0000313" key="2">
    <source>
        <dbReference type="Proteomes" id="UP000518300"/>
    </source>
</evidence>
<evidence type="ECO:0000313" key="1">
    <source>
        <dbReference type="EMBL" id="NMO23278.1"/>
    </source>
</evidence>
<comment type="caution">
    <text evidence="1">The sequence shown here is derived from an EMBL/GenBank/DDBJ whole genome shotgun (WGS) entry which is preliminary data.</text>
</comment>
<keyword evidence="2" id="KW-1185">Reference proteome</keyword>